<evidence type="ECO:0000313" key="3">
    <source>
        <dbReference type="Proteomes" id="UP000015105"/>
    </source>
</evidence>
<dbReference type="EnsemblPlants" id="AET4Gv20301300.6">
    <property type="protein sequence ID" value="AET4Gv20301300.6"/>
    <property type="gene ID" value="AET4Gv20301300"/>
</dbReference>
<reference evidence="2" key="3">
    <citation type="journal article" date="2017" name="Nature">
        <title>Genome sequence of the progenitor of the wheat D genome Aegilops tauschii.</title>
        <authorList>
            <person name="Luo M.C."/>
            <person name="Gu Y.Q."/>
            <person name="Puiu D."/>
            <person name="Wang H."/>
            <person name="Twardziok S.O."/>
            <person name="Deal K.R."/>
            <person name="Huo N."/>
            <person name="Zhu T."/>
            <person name="Wang L."/>
            <person name="Wang Y."/>
            <person name="McGuire P.E."/>
            <person name="Liu S."/>
            <person name="Long H."/>
            <person name="Ramasamy R.K."/>
            <person name="Rodriguez J.C."/>
            <person name="Van S.L."/>
            <person name="Yuan L."/>
            <person name="Wang Z."/>
            <person name="Xia Z."/>
            <person name="Xiao L."/>
            <person name="Anderson O.D."/>
            <person name="Ouyang S."/>
            <person name="Liang Y."/>
            <person name="Zimin A.V."/>
            <person name="Pertea G."/>
            <person name="Qi P."/>
            <person name="Bennetzen J.L."/>
            <person name="Dai X."/>
            <person name="Dawson M.W."/>
            <person name="Muller H.G."/>
            <person name="Kugler K."/>
            <person name="Rivarola-Duarte L."/>
            <person name="Spannagl M."/>
            <person name="Mayer K.F.X."/>
            <person name="Lu F.H."/>
            <person name="Bevan M.W."/>
            <person name="Leroy P."/>
            <person name="Li P."/>
            <person name="You F.M."/>
            <person name="Sun Q."/>
            <person name="Liu Z."/>
            <person name="Lyons E."/>
            <person name="Wicker T."/>
            <person name="Salzberg S.L."/>
            <person name="Devos K.M."/>
            <person name="Dvorak J."/>
        </authorList>
    </citation>
    <scope>NUCLEOTIDE SEQUENCE [LARGE SCALE GENOMIC DNA]</scope>
    <source>
        <strain evidence="2">cv. AL8/78</strain>
    </source>
</reference>
<dbReference type="AlphaFoldDB" id="A0A453HUK7"/>
<organism evidence="2 3">
    <name type="scientific">Aegilops tauschii subsp. strangulata</name>
    <name type="common">Goatgrass</name>
    <dbReference type="NCBI Taxonomy" id="200361"/>
    <lineage>
        <taxon>Eukaryota</taxon>
        <taxon>Viridiplantae</taxon>
        <taxon>Streptophyta</taxon>
        <taxon>Embryophyta</taxon>
        <taxon>Tracheophyta</taxon>
        <taxon>Spermatophyta</taxon>
        <taxon>Magnoliopsida</taxon>
        <taxon>Liliopsida</taxon>
        <taxon>Poales</taxon>
        <taxon>Poaceae</taxon>
        <taxon>BOP clade</taxon>
        <taxon>Pooideae</taxon>
        <taxon>Triticodae</taxon>
        <taxon>Triticeae</taxon>
        <taxon>Triticinae</taxon>
        <taxon>Aegilops</taxon>
    </lineage>
</organism>
<reference evidence="3" key="1">
    <citation type="journal article" date="2014" name="Science">
        <title>Ancient hybridizations among the ancestral genomes of bread wheat.</title>
        <authorList>
            <consortium name="International Wheat Genome Sequencing Consortium,"/>
            <person name="Marcussen T."/>
            <person name="Sandve S.R."/>
            <person name="Heier L."/>
            <person name="Spannagl M."/>
            <person name="Pfeifer M."/>
            <person name="Jakobsen K.S."/>
            <person name="Wulff B.B."/>
            <person name="Steuernagel B."/>
            <person name="Mayer K.F."/>
            <person name="Olsen O.A."/>
        </authorList>
    </citation>
    <scope>NUCLEOTIDE SEQUENCE [LARGE SCALE GENOMIC DNA]</scope>
    <source>
        <strain evidence="3">cv. AL8/78</strain>
    </source>
</reference>
<keyword evidence="3" id="KW-1185">Reference proteome</keyword>
<feature type="region of interest" description="Disordered" evidence="1">
    <location>
        <begin position="86"/>
        <end position="115"/>
    </location>
</feature>
<reference evidence="3" key="2">
    <citation type="journal article" date="2017" name="Nat. Plants">
        <title>The Aegilops tauschii genome reveals multiple impacts of transposons.</title>
        <authorList>
            <person name="Zhao G."/>
            <person name="Zou C."/>
            <person name="Li K."/>
            <person name="Wang K."/>
            <person name="Li T."/>
            <person name="Gao L."/>
            <person name="Zhang X."/>
            <person name="Wang H."/>
            <person name="Yang Z."/>
            <person name="Liu X."/>
            <person name="Jiang W."/>
            <person name="Mao L."/>
            <person name="Kong X."/>
            <person name="Jiao Y."/>
            <person name="Jia J."/>
        </authorList>
    </citation>
    <scope>NUCLEOTIDE SEQUENCE [LARGE SCALE GENOMIC DNA]</scope>
    <source>
        <strain evidence="3">cv. AL8/78</strain>
    </source>
</reference>
<name>A0A453HUK7_AEGTS</name>
<protein>
    <submittedName>
        <fullName evidence="2">Uncharacterized protein</fullName>
    </submittedName>
</protein>
<proteinExistence type="predicted"/>
<accession>A0A453HUK7</accession>
<reference evidence="2" key="5">
    <citation type="journal article" date="2021" name="G3 (Bethesda)">
        <title>Aegilops tauschii genome assembly Aet v5.0 features greater sequence contiguity and improved annotation.</title>
        <authorList>
            <person name="Wang L."/>
            <person name="Zhu T."/>
            <person name="Rodriguez J.C."/>
            <person name="Deal K.R."/>
            <person name="Dubcovsky J."/>
            <person name="McGuire P.E."/>
            <person name="Lux T."/>
            <person name="Spannagl M."/>
            <person name="Mayer K.F.X."/>
            <person name="Baldrich P."/>
            <person name="Meyers B.C."/>
            <person name="Huo N."/>
            <person name="Gu Y.Q."/>
            <person name="Zhou H."/>
            <person name="Devos K.M."/>
            <person name="Bennetzen J.L."/>
            <person name="Unver T."/>
            <person name="Budak H."/>
            <person name="Gulick P.J."/>
            <person name="Galiba G."/>
            <person name="Kalapos B."/>
            <person name="Nelson D.R."/>
            <person name="Li P."/>
            <person name="You F.M."/>
            <person name="Luo M.C."/>
            <person name="Dvorak J."/>
        </authorList>
    </citation>
    <scope>NUCLEOTIDE SEQUENCE [LARGE SCALE GENOMIC DNA]</scope>
    <source>
        <strain evidence="2">cv. AL8/78</strain>
    </source>
</reference>
<reference evidence="2" key="4">
    <citation type="submission" date="2019-03" db="UniProtKB">
        <authorList>
            <consortium name="EnsemblPlants"/>
        </authorList>
    </citation>
    <scope>IDENTIFICATION</scope>
</reference>
<dbReference type="Gramene" id="AET4Gv20301300.6">
    <property type="protein sequence ID" value="AET4Gv20301300.6"/>
    <property type="gene ID" value="AET4Gv20301300"/>
</dbReference>
<sequence>GVSFLALPLAFLTKPYRTRSSSPATPHALHPLHAERLRGPLRRHLAADAVVTPAALFPPCSPHPWFLISPGPIRLLALPDSSGPRLRVRHGAASRGQAPQEGGRGEEGRNGGRGGGAGCAWRRLVGWLLHEDGRCVPLRCSRPYV</sequence>
<dbReference type="Proteomes" id="UP000015105">
    <property type="component" value="Chromosome 4D"/>
</dbReference>
<evidence type="ECO:0000313" key="2">
    <source>
        <dbReference type="EnsemblPlants" id="AET4Gv20301300.6"/>
    </source>
</evidence>
<evidence type="ECO:0000256" key="1">
    <source>
        <dbReference type="SAM" id="MobiDB-lite"/>
    </source>
</evidence>